<evidence type="ECO:0000259" key="4">
    <source>
        <dbReference type="PROSITE" id="PS50887"/>
    </source>
</evidence>
<dbReference type="EMBL" id="CABVOU010000033">
    <property type="protein sequence ID" value="VVZ96009.1"/>
    <property type="molecule type" value="Genomic_DNA"/>
</dbReference>
<feature type="domain" description="GGDEF" evidence="4">
    <location>
        <begin position="582"/>
        <end position="714"/>
    </location>
</feature>
<dbReference type="SMART" id="SM00086">
    <property type="entry name" value="PAC"/>
    <property type="match status" value="4"/>
</dbReference>
<organism evidence="5 6">
    <name type="scientific">Halomonas lysinitropha</name>
    <dbReference type="NCBI Taxonomy" id="2607506"/>
    <lineage>
        <taxon>Bacteria</taxon>
        <taxon>Pseudomonadati</taxon>
        <taxon>Pseudomonadota</taxon>
        <taxon>Gammaproteobacteria</taxon>
        <taxon>Oceanospirillales</taxon>
        <taxon>Halomonadaceae</taxon>
        <taxon>Halomonas</taxon>
    </lineage>
</organism>
<dbReference type="PROSITE" id="PS50112">
    <property type="entry name" value="PAS"/>
    <property type="match status" value="2"/>
</dbReference>
<reference evidence="5 6" key="1">
    <citation type="submission" date="2019-09" db="EMBL/GenBank/DDBJ databases">
        <authorList>
            <person name="Criscuolo A."/>
        </authorList>
    </citation>
    <scope>NUCLEOTIDE SEQUENCE [LARGE SCALE GENOMIC DNA]</scope>
    <source>
        <strain evidence="6">3(2)</strain>
    </source>
</reference>
<comment type="cofactor">
    <cofactor evidence="1">
        <name>Mg(2+)</name>
        <dbReference type="ChEBI" id="CHEBI:18420"/>
    </cofactor>
</comment>
<dbReference type="NCBIfam" id="TIGR00254">
    <property type="entry name" value="GGDEF"/>
    <property type="match status" value="1"/>
</dbReference>
<dbReference type="CDD" id="cd01949">
    <property type="entry name" value="GGDEF"/>
    <property type="match status" value="1"/>
</dbReference>
<dbReference type="InterPro" id="IPR013656">
    <property type="entry name" value="PAS_4"/>
</dbReference>
<feature type="domain" description="PAS" evidence="2">
    <location>
        <begin position="318"/>
        <end position="364"/>
    </location>
</feature>
<gene>
    <name evidence="5" type="primary">ydaM_3</name>
    <name evidence="5" type="ORF">HALO32_02093</name>
</gene>
<dbReference type="InterPro" id="IPR029787">
    <property type="entry name" value="Nucleotide_cyclase"/>
</dbReference>
<dbReference type="InterPro" id="IPR000014">
    <property type="entry name" value="PAS"/>
</dbReference>
<dbReference type="NCBIfam" id="TIGR00229">
    <property type="entry name" value="sensory_box"/>
    <property type="match status" value="4"/>
</dbReference>
<feature type="domain" description="PAC" evidence="3">
    <location>
        <begin position="239"/>
        <end position="290"/>
    </location>
</feature>
<dbReference type="PROSITE" id="PS50113">
    <property type="entry name" value="PAC"/>
    <property type="match status" value="4"/>
</dbReference>
<dbReference type="SUPFAM" id="SSF55785">
    <property type="entry name" value="PYP-like sensor domain (PAS domain)"/>
    <property type="match status" value="4"/>
</dbReference>
<dbReference type="InterPro" id="IPR013655">
    <property type="entry name" value="PAS_fold_3"/>
</dbReference>
<dbReference type="SMART" id="SM00091">
    <property type="entry name" value="PAS"/>
    <property type="match status" value="4"/>
</dbReference>
<dbReference type="InterPro" id="IPR000700">
    <property type="entry name" value="PAS-assoc_C"/>
</dbReference>
<dbReference type="PANTHER" id="PTHR44757:SF2">
    <property type="entry name" value="BIOFILM ARCHITECTURE MAINTENANCE PROTEIN MBAA"/>
    <property type="match status" value="1"/>
</dbReference>
<proteinExistence type="predicted"/>
<dbReference type="CDD" id="cd00130">
    <property type="entry name" value="PAS"/>
    <property type="match status" value="3"/>
</dbReference>
<keyword evidence="5" id="KW-0548">Nucleotidyltransferase</keyword>
<dbReference type="InterPro" id="IPR001610">
    <property type="entry name" value="PAC"/>
</dbReference>
<dbReference type="InterPro" id="IPR000160">
    <property type="entry name" value="GGDEF_dom"/>
</dbReference>
<dbReference type="PANTHER" id="PTHR44757">
    <property type="entry name" value="DIGUANYLATE CYCLASE DGCP"/>
    <property type="match status" value="1"/>
</dbReference>
<feature type="domain" description="PAS" evidence="2">
    <location>
        <begin position="34"/>
        <end position="107"/>
    </location>
</feature>
<dbReference type="Pfam" id="PF00990">
    <property type="entry name" value="GGDEF"/>
    <property type="match status" value="1"/>
</dbReference>
<evidence type="ECO:0000259" key="2">
    <source>
        <dbReference type="PROSITE" id="PS50112"/>
    </source>
</evidence>
<dbReference type="Pfam" id="PF08447">
    <property type="entry name" value="PAS_3"/>
    <property type="match status" value="3"/>
</dbReference>
<protein>
    <submittedName>
        <fullName evidence="5">Putative diguanylate cyclase YdaM</fullName>
        <ecNumber evidence="5">2.7.7.65</ecNumber>
    </submittedName>
</protein>
<dbReference type="SUPFAM" id="SSF55073">
    <property type="entry name" value="Nucleotide cyclase"/>
    <property type="match status" value="1"/>
</dbReference>
<dbReference type="InterPro" id="IPR052155">
    <property type="entry name" value="Biofilm_reg_signaling"/>
</dbReference>
<feature type="domain" description="PAC" evidence="3">
    <location>
        <begin position="367"/>
        <end position="419"/>
    </location>
</feature>
<dbReference type="PROSITE" id="PS50887">
    <property type="entry name" value="GGDEF"/>
    <property type="match status" value="1"/>
</dbReference>
<dbReference type="Pfam" id="PF08448">
    <property type="entry name" value="PAS_4"/>
    <property type="match status" value="1"/>
</dbReference>
<name>A0A5K1IBR9_9GAMM</name>
<dbReference type="GO" id="GO:0052621">
    <property type="term" value="F:diguanylate cyclase activity"/>
    <property type="evidence" value="ECO:0007669"/>
    <property type="project" value="UniProtKB-EC"/>
</dbReference>
<dbReference type="InterPro" id="IPR043128">
    <property type="entry name" value="Rev_trsase/Diguanyl_cyclase"/>
</dbReference>
<dbReference type="FunFam" id="3.30.70.270:FF:000001">
    <property type="entry name" value="Diguanylate cyclase domain protein"/>
    <property type="match status" value="1"/>
</dbReference>
<evidence type="ECO:0000256" key="1">
    <source>
        <dbReference type="ARBA" id="ARBA00001946"/>
    </source>
</evidence>
<dbReference type="EC" id="2.7.7.65" evidence="5"/>
<sequence>MIRWSPGIARQGLVECHRESSGLMSQDDGGQVLPDDFFASLVEKVEDVIWAVGYPHLQLEYLNPAAVTLFGRPVQEFKDDPHLWLTIVHPDDREEVAASHECLLQQGKTERRYRILRPEGDVVWIHDRAWLMRGADTEPLRLFGIARDVTREMAEQQRLSSTLMLHRRFMESAPDPIFLVRVQPDDTFVFRYNNPAHRLQTGIPLEALRNQTPDTLLDASQAAAVKAHYLECVRLSRPVQYEERLDLPAGVRDWQTMLVPVEDAAGKVIELAAIARDITPLKEAERKSRGAFESLDQLLQASPVVIYECQPTPELIPIYISSSVERLTGYARSELLGRPAWQALLHPDDAPVIMDKVKAMLAGEGPIQLNYRLRHQDGHYLQVQSEKRLICDEEGHPVKVVGAILDITLSLRLSQRLEKLAEQLPGFIYQYQLSPEGKGCFPYASPASLAIYGVTPDELAHSDEAAFSTIHLDDQAKVKAAIEASAETLTHWHCEYRVIPPKGHQLWVEGSATPERLEDGSVMWHGYISDVSERKRLQLELEESEARFRRLATVDMLTGAPNRRHFMHCLEAELTRVKRHEVDACLVMFDADHFKRINDTYGHAAGDDMLKALVSTGREQLRTPDVLGRLGGEEFAILLPDTSLEGAVTLAERFRQAVAVMQVASDDASIRMTISLGVAALSAKDTSDSAMERADKALYAAKTSGRDRVCRESDSTGEATIG</sequence>
<evidence type="ECO:0000313" key="6">
    <source>
        <dbReference type="Proteomes" id="UP000326725"/>
    </source>
</evidence>
<accession>A0A5K1IBR9</accession>
<keyword evidence="6" id="KW-1185">Reference proteome</keyword>
<evidence type="ECO:0000313" key="5">
    <source>
        <dbReference type="EMBL" id="VVZ96009.1"/>
    </source>
</evidence>
<dbReference type="Gene3D" id="3.30.450.20">
    <property type="entry name" value="PAS domain"/>
    <property type="match status" value="4"/>
</dbReference>
<dbReference type="AlphaFoldDB" id="A0A5K1IBR9"/>
<evidence type="ECO:0000259" key="3">
    <source>
        <dbReference type="PROSITE" id="PS50113"/>
    </source>
</evidence>
<dbReference type="SMART" id="SM00267">
    <property type="entry name" value="GGDEF"/>
    <property type="match status" value="1"/>
</dbReference>
<dbReference type="InterPro" id="IPR035965">
    <property type="entry name" value="PAS-like_dom_sf"/>
</dbReference>
<dbReference type="Gene3D" id="3.30.70.270">
    <property type="match status" value="1"/>
</dbReference>
<feature type="domain" description="PAC" evidence="3">
    <location>
        <begin position="109"/>
        <end position="161"/>
    </location>
</feature>
<dbReference type="Proteomes" id="UP000326725">
    <property type="component" value="Unassembled WGS sequence"/>
</dbReference>
<keyword evidence="5" id="KW-0808">Transferase</keyword>
<feature type="domain" description="PAC" evidence="3">
    <location>
        <begin position="492"/>
        <end position="543"/>
    </location>
</feature>